<dbReference type="EC" id="6.1.1.20" evidence="3"/>
<organism evidence="16 17">
    <name type="scientific">Pachysolen tannophilus NRRL Y-2460</name>
    <dbReference type="NCBI Taxonomy" id="669874"/>
    <lineage>
        <taxon>Eukaryota</taxon>
        <taxon>Fungi</taxon>
        <taxon>Dikarya</taxon>
        <taxon>Ascomycota</taxon>
        <taxon>Saccharomycotina</taxon>
        <taxon>Pichiomycetes</taxon>
        <taxon>Pachysolenaceae</taxon>
        <taxon>Pachysolen</taxon>
    </lineage>
</organism>
<keyword evidence="10" id="KW-0030">Aminoacyl-tRNA synthetase</keyword>
<dbReference type="PROSITE" id="PS50862">
    <property type="entry name" value="AA_TRNA_LIGASE_II"/>
    <property type="match status" value="1"/>
</dbReference>
<dbReference type="OrthoDB" id="4457at2759"/>
<sequence length="328" mass="38120">MIRGRWNGSCVVMLQLFRRFSSVKVNTGDVPSIIVNNKSYKPDEWTNVPNSILQLTNRKLHLDENHPIGILRSLIEDRFKGLGYTYYNEFEPVVSTFENFDVLNFPKDHPGRSKSDTYYLNKDMLLRTHTSAHEYACFKKCETPGYFISADVYRKDEIDKTHYPAFHQMEGARIWERSKDFEQKIKDDINAIPKLDMIVEDDFPCFDPITNPKQDYMTPNEVELVSTHLKRTIELLIYQVFSAAKENAIIEKKINGKISVDEAFLNEPLRVKWIPDYFPWTAPSWEIDVWWKGEWLECCGCGLVRQKILTNSGISPNTVGWAFGVGLD</sequence>
<evidence type="ECO:0000256" key="9">
    <source>
        <dbReference type="ARBA" id="ARBA00023128"/>
    </source>
</evidence>
<evidence type="ECO:0000259" key="15">
    <source>
        <dbReference type="PROSITE" id="PS50862"/>
    </source>
</evidence>
<dbReference type="GO" id="GO:0005759">
    <property type="term" value="C:mitochondrial matrix"/>
    <property type="evidence" value="ECO:0007669"/>
    <property type="project" value="UniProtKB-SubCell"/>
</dbReference>
<dbReference type="STRING" id="669874.A0A1E4TNX9"/>
<dbReference type="Proteomes" id="UP000094236">
    <property type="component" value="Unassembled WGS sequence"/>
</dbReference>
<dbReference type="SUPFAM" id="SSF55681">
    <property type="entry name" value="Class II aaRS and biotin synthetases"/>
    <property type="match status" value="1"/>
</dbReference>
<dbReference type="EMBL" id="KV454018">
    <property type="protein sequence ID" value="ODV93466.1"/>
    <property type="molecule type" value="Genomic_DNA"/>
</dbReference>
<dbReference type="NCBIfam" id="TIGR00469">
    <property type="entry name" value="pheS_mito"/>
    <property type="match status" value="1"/>
</dbReference>
<evidence type="ECO:0000256" key="3">
    <source>
        <dbReference type="ARBA" id="ARBA00012814"/>
    </source>
</evidence>
<name>A0A1E4TNX9_PACTA</name>
<keyword evidence="8" id="KW-0809">Transit peptide</keyword>
<keyword evidence="4" id="KW-0436">Ligase</keyword>
<evidence type="ECO:0000256" key="11">
    <source>
        <dbReference type="ARBA" id="ARBA00031194"/>
    </source>
</evidence>
<dbReference type="InterPro" id="IPR006195">
    <property type="entry name" value="aa-tRNA-synth_II"/>
</dbReference>
<keyword evidence="17" id="KW-1185">Reference proteome</keyword>
<dbReference type="GO" id="GO:0000049">
    <property type="term" value="F:tRNA binding"/>
    <property type="evidence" value="ECO:0007669"/>
    <property type="project" value="InterPro"/>
</dbReference>
<evidence type="ECO:0000256" key="13">
    <source>
        <dbReference type="ARBA" id="ARBA00057761"/>
    </source>
</evidence>
<comment type="subcellular location">
    <subcellularLocation>
        <location evidence="1">Mitochondrion matrix</location>
    </subcellularLocation>
</comment>
<evidence type="ECO:0000313" key="17">
    <source>
        <dbReference type="Proteomes" id="UP000094236"/>
    </source>
</evidence>
<gene>
    <name evidence="16" type="ORF">PACTADRAFT_52047</name>
</gene>
<dbReference type="PANTHER" id="PTHR11538">
    <property type="entry name" value="PHENYLALANYL-TRNA SYNTHETASE"/>
    <property type="match status" value="1"/>
</dbReference>
<protein>
    <recommendedName>
        <fullName evidence="14">Phenylalanine--tRNA ligase, mitochondrial</fullName>
        <ecNumber evidence="3">6.1.1.20</ecNumber>
    </recommendedName>
    <alternativeName>
        <fullName evidence="11">Phenylalanyl-tRNA synthetase</fullName>
    </alternativeName>
</protein>
<accession>A0A1E4TNX9</accession>
<evidence type="ECO:0000256" key="10">
    <source>
        <dbReference type="ARBA" id="ARBA00023146"/>
    </source>
</evidence>
<dbReference type="PANTHER" id="PTHR11538:SF41">
    <property type="entry name" value="PHENYLALANINE--TRNA LIGASE, MITOCHONDRIAL"/>
    <property type="match status" value="1"/>
</dbReference>
<keyword evidence="5" id="KW-0547">Nucleotide-binding</keyword>
<dbReference type="InterPro" id="IPR002319">
    <property type="entry name" value="Phenylalanyl-tRNA_Synthase"/>
</dbReference>
<dbReference type="AlphaFoldDB" id="A0A1E4TNX9"/>
<evidence type="ECO:0000256" key="6">
    <source>
        <dbReference type="ARBA" id="ARBA00022840"/>
    </source>
</evidence>
<evidence type="ECO:0000256" key="14">
    <source>
        <dbReference type="ARBA" id="ARBA00073229"/>
    </source>
</evidence>
<dbReference type="Gene3D" id="3.30.930.10">
    <property type="entry name" value="Bira Bifunctional Protein, Domain 2"/>
    <property type="match status" value="1"/>
</dbReference>
<dbReference type="GO" id="GO:0004826">
    <property type="term" value="F:phenylalanine-tRNA ligase activity"/>
    <property type="evidence" value="ECO:0007669"/>
    <property type="project" value="UniProtKB-EC"/>
</dbReference>
<evidence type="ECO:0000256" key="7">
    <source>
        <dbReference type="ARBA" id="ARBA00022917"/>
    </source>
</evidence>
<reference evidence="17" key="1">
    <citation type="submission" date="2016-05" db="EMBL/GenBank/DDBJ databases">
        <title>Comparative genomics of biotechnologically important yeasts.</title>
        <authorList>
            <consortium name="DOE Joint Genome Institute"/>
            <person name="Riley R."/>
            <person name="Haridas S."/>
            <person name="Wolfe K.H."/>
            <person name="Lopes M.R."/>
            <person name="Hittinger C.T."/>
            <person name="Goker M."/>
            <person name="Salamov A."/>
            <person name="Wisecaver J."/>
            <person name="Long T.M."/>
            <person name="Aerts A.L."/>
            <person name="Barry K."/>
            <person name="Choi C."/>
            <person name="Clum A."/>
            <person name="Coughlan A.Y."/>
            <person name="Deshpande S."/>
            <person name="Douglass A.P."/>
            <person name="Hanson S.J."/>
            <person name="Klenk H.-P."/>
            <person name="Labutti K."/>
            <person name="Lapidus A."/>
            <person name="Lindquist E."/>
            <person name="Lipzen A."/>
            <person name="Meier-Kolthoff J.P."/>
            <person name="Ohm R.A."/>
            <person name="Otillar R.P."/>
            <person name="Pangilinan J."/>
            <person name="Peng Y."/>
            <person name="Rokas A."/>
            <person name="Rosa C.A."/>
            <person name="Scheuner C."/>
            <person name="Sibirny A.A."/>
            <person name="Slot J.C."/>
            <person name="Stielow J.B."/>
            <person name="Sun H."/>
            <person name="Kurtzman C.P."/>
            <person name="Blackwell M."/>
            <person name="Grigoriev I.V."/>
            <person name="Jeffries T.W."/>
        </authorList>
    </citation>
    <scope>NUCLEOTIDE SEQUENCE [LARGE SCALE GENOMIC DNA]</scope>
    <source>
        <strain evidence="17">NRRL Y-2460</strain>
    </source>
</reference>
<dbReference type="InterPro" id="IPR004530">
    <property type="entry name" value="Phe-tRNA-synth_IIc_mito"/>
</dbReference>
<dbReference type="GO" id="GO:0005524">
    <property type="term" value="F:ATP binding"/>
    <property type="evidence" value="ECO:0007669"/>
    <property type="project" value="UniProtKB-KW"/>
</dbReference>
<dbReference type="InterPro" id="IPR045864">
    <property type="entry name" value="aa-tRNA-synth_II/BPL/LPL"/>
</dbReference>
<proteinExistence type="inferred from homology"/>
<evidence type="ECO:0000313" key="16">
    <source>
        <dbReference type="EMBL" id="ODV93466.1"/>
    </source>
</evidence>
<evidence type="ECO:0000256" key="12">
    <source>
        <dbReference type="ARBA" id="ARBA00049255"/>
    </source>
</evidence>
<comment type="function">
    <text evidence="13">Is responsible for the charging of tRNA(Phe) with phenylalanine in mitochondrial translation.</text>
</comment>
<keyword evidence="7" id="KW-0648">Protein biosynthesis</keyword>
<dbReference type="Pfam" id="PF01409">
    <property type="entry name" value="tRNA-synt_2d"/>
    <property type="match status" value="2"/>
</dbReference>
<feature type="non-terminal residue" evidence="16">
    <location>
        <position position="328"/>
    </location>
</feature>
<dbReference type="FunFam" id="3.30.930.10:FF:000053">
    <property type="entry name" value="Phenylalanyl-tRNA synthetase mitochondrial"/>
    <property type="match status" value="1"/>
</dbReference>
<comment type="similarity">
    <text evidence="2">Belongs to the class-II aminoacyl-tRNA synthetase family.</text>
</comment>
<comment type="catalytic activity">
    <reaction evidence="12">
        <text>tRNA(Phe) + L-phenylalanine + ATP = L-phenylalanyl-tRNA(Phe) + AMP + diphosphate + H(+)</text>
        <dbReference type="Rhea" id="RHEA:19413"/>
        <dbReference type="Rhea" id="RHEA-COMP:9668"/>
        <dbReference type="Rhea" id="RHEA-COMP:9699"/>
        <dbReference type="ChEBI" id="CHEBI:15378"/>
        <dbReference type="ChEBI" id="CHEBI:30616"/>
        <dbReference type="ChEBI" id="CHEBI:33019"/>
        <dbReference type="ChEBI" id="CHEBI:58095"/>
        <dbReference type="ChEBI" id="CHEBI:78442"/>
        <dbReference type="ChEBI" id="CHEBI:78531"/>
        <dbReference type="ChEBI" id="CHEBI:456215"/>
        <dbReference type="EC" id="6.1.1.20"/>
    </reaction>
</comment>
<keyword evidence="9" id="KW-0496">Mitochondrion</keyword>
<dbReference type="GO" id="GO:0070156">
    <property type="term" value="P:mitochondrial phenylalanyl-tRNA aminoacylation"/>
    <property type="evidence" value="ECO:0007669"/>
    <property type="project" value="EnsemblFungi"/>
</dbReference>
<feature type="domain" description="Aminoacyl-transfer RNA synthetases class-II family profile" evidence="15">
    <location>
        <begin position="71"/>
        <end position="328"/>
    </location>
</feature>
<evidence type="ECO:0000256" key="8">
    <source>
        <dbReference type="ARBA" id="ARBA00022946"/>
    </source>
</evidence>
<evidence type="ECO:0000256" key="2">
    <source>
        <dbReference type="ARBA" id="ARBA00008226"/>
    </source>
</evidence>
<keyword evidence="6" id="KW-0067">ATP-binding</keyword>
<evidence type="ECO:0000256" key="1">
    <source>
        <dbReference type="ARBA" id="ARBA00004305"/>
    </source>
</evidence>
<evidence type="ECO:0000256" key="4">
    <source>
        <dbReference type="ARBA" id="ARBA00022598"/>
    </source>
</evidence>
<evidence type="ECO:0000256" key="5">
    <source>
        <dbReference type="ARBA" id="ARBA00022741"/>
    </source>
</evidence>